<gene>
    <name evidence="1" type="ORF">Pla52o_29840</name>
</gene>
<dbReference type="AlphaFoldDB" id="A0A5C6CGK0"/>
<proteinExistence type="predicted"/>
<comment type="caution">
    <text evidence="1">The sequence shown here is derived from an EMBL/GenBank/DDBJ whole genome shotgun (WGS) entry which is preliminary data.</text>
</comment>
<evidence type="ECO:0000313" key="1">
    <source>
        <dbReference type="EMBL" id="TWU23448.1"/>
    </source>
</evidence>
<dbReference type="Proteomes" id="UP000316304">
    <property type="component" value="Unassembled WGS sequence"/>
</dbReference>
<organism evidence="1 2">
    <name type="scientific">Novipirellula galeiformis</name>
    <dbReference type="NCBI Taxonomy" id="2528004"/>
    <lineage>
        <taxon>Bacteria</taxon>
        <taxon>Pseudomonadati</taxon>
        <taxon>Planctomycetota</taxon>
        <taxon>Planctomycetia</taxon>
        <taxon>Pirellulales</taxon>
        <taxon>Pirellulaceae</taxon>
        <taxon>Novipirellula</taxon>
    </lineage>
</organism>
<accession>A0A5C6CGK0</accession>
<dbReference type="EMBL" id="SJPT01000004">
    <property type="protein sequence ID" value="TWU23448.1"/>
    <property type="molecule type" value="Genomic_DNA"/>
</dbReference>
<reference evidence="1 2" key="1">
    <citation type="submission" date="2019-02" db="EMBL/GenBank/DDBJ databases">
        <title>Deep-cultivation of Planctomycetes and their phenomic and genomic characterization uncovers novel biology.</title>
        <authorList>
            <person name="Wiegand S."/>
            <person name="Jogler M."/>
            <person name="Boedeker C."/>
            <person name="Pinto D."/>
            <person name="Vollmers J."/>
            <person name="Rivas-Marin E."/>
            <person name="Kohn T."/>
            <person name="Peeters S.H."/>
            <person name="Heuer A."/>
            <person name="Rast P."/>
            <person name="Oberbeckmann S."/>
            <person name="Bunk B."/>
            <person name="Jeske O."/>
            <person name="Meyerdierks A."/>
            <person name="Storesund J.E."/>
            <person name="Kallscheuer N."/>
            <person name="Luecker S."/>
            <person name="Lage O.M."/>
            <person name="Pohl T."/>
            <person name="Merkel B.J."/>
            <person name="Hornburger P."/>
            <person name="Mueller R.-W."/>
            <person name="Bruemmer F."/>
            <person name="Labrenz M."/>
            <person name="Spormann A.M."/>
            <person name="Op Den Camp H."/>
            <person name="Overmann J."/>
            <person name="Amann R."/>
            <person name="Jetten M.S.M."/>
            <person name="Mascher T."/>
            <person name="Medema M.H."/>
            <person name="Devos D.P."/>
            <person name="Kaster A.-K."/>
            <person name="Ovreas L."/>
            <person name="Rohde M."/>
            <person name="Galperin M.Y."/>
            <person name="Jogler C."/>
        </authorList>
    </citation>
    <scope>NUCLEOTIDE SEQUENCE [LARGE SCALE GENOMIC DNA]</scope>
    <source>
        <strain evidence="1 2">Pla52o</strain>
    </source>
</reference>
<protein>
    <submittedName>
        <fullName evidence="1">Uncharacterized protein</fullName>
    </submittedName>
</protein>
<evidence type="ECO:0000313" key="2">
    <source>
        <dbReference type="Proteomes" id="UP000316304"/>
    </source>
</evidence>
<keyword evidence="2" id="KW-1185">Reference proteome</keyword>
<name>A0A5C6CGK0_9BACT</name>
<sequence length="42" mass="5033">MTRTYPLRHPVPEPPPEVWREWDVRKALYDLVSRRALDADIS</sequence>